<dbReference type="Proteomes" id="UP000295351">
    <property type="component" value="Unassembled WGS sequence"/>
</dbReference>
<evidence type="ECO:0000259" key="2">
    <source>
        <dbReference type="PROSITE" id="PS50110"/>
    </source>
</evidence>
<dbReference type="EMBL" id="SLVX01000006">
    <property type="protein sequence ID" value="TCN45575.1"/>
    <property type="molecule type" value="Genomic_DNA"/>
</dbReference>
<keyword evidence="1" id="KW-0597">Phosphoprotein</keyword>
<dbReference type="InterPro" id="IPR005561">
    <property type="entry name" value="ANTAR"/>
</dbReference>
<dbReference type="PROSITE" id="PS50110">
    <property type="entry name" value="RESPONSE_REGULATORY"/>
    <property type="match status" value="1"/>
</dbReference>
<dbReference type="GO" id="GO:0003723">
    <property type="term" value="F:RNA binding"/>
    <property type="evidence" value="ECO:0007669"/>
    <property type="project" value="InterPro"/>
</dbReference>
<evidence type="ECO:0000259" key="3">
    <source>
        <dbReference type="PROSITE" id="PS50921"/>
    </source>
</evidence>
<dbReference type="Pfam" id="PF03861">
    <property type="entry name" value="ANTAR"/>
    <property type="match status" value="1"/>
</dbReference>
<dbReference type="SMART" id="SM01012">
    <property type="entry name" value="ANTAR"/>
    <property type="match status" value="1"/>
</dbReference>
<feature type="domain" description="ANTAR" evidence="3">
    <location>
        <begin position="123"/>
        <end position="184"/>
    </location>
</feature>
<evidence type="ECO:0000313" key="5">
    <source>
        <dbReference type="Proteomes" id="UP000295351"/>
    </source>
</evidence>
<evidence type="ECO:0000256" key="1">
    <source>
        <dbReference type="PROSITE-ProRule" id="PRU00169"/>
    </source>
</evidence>
<comment type="caution">
    <text evidence="4">The sequence shown here is derived from an EMBL/GenBank/DDBJ whole genome shotgun (WGS) entry which is preliminary data.</text>
</comment>
<accession>A0A4R2CXB5</accession>
<dbReference type="GO" id="GO:0000160">
    <property type="term" value="P:phosphorelay signal transduction system"/>
    <property type="evidence" value="ECO:0007669"/>
    <property type="project" value="InterPro"/>
</dbReference>
<name>A0A4R2CXB5_SHIGR</name>
<dbReference type="Pfam" id="PF21332">
    <property type="entry name" value="AmiR_N"/>
    <property type="match status" value="1"/>
</dbReference>
<evidence type="ECO:0000313" key="4">
    <source>
        <dbReference type="EMBL" id="TCN45575.1"/>
    </source>
</evidence>
<feature type="domain" description="Response regulatory" evidence="2">
    <location>
        <begin position="12"/>
        <end position="117"/>
    </location>
</feature>
<proteinExistence type="predicted"/>
<dbReference type="InterPro" id="IPR036388">
    <property type="entry name" value="WH-like_DNA-bd_sf"/>
</dbReference>
<organism evidence="4 5">
    <name type="scientific">Shinella granuli</name>
    <dbReference type="NCBI Taxonomy" id="323621"/>
    <lineage>
        <taxon>Bacteria</taxon>
        <taxon>Pseudomonadati</taxon>
        <taxon>Pseudomonadota</taxon>
        <taxon>Alphaproteobacteria</taxon>
        <taxon>Hyphomicrobiales</taxon>
        <taxon>Rhizobiaceae</taxon>
        <taxon>Shinella</taxon>
    </lineage>
</organism>
<dbReference type="Gene3D" id="1.10.10.10">
    <property type="entry name" value="Winged helix-like DNA-binding domain superfamily/Winged helix DNA-binding domain"/>
    <property type="match status" value="1"/>
</dbReference>
<dbReference type="InterPro" id="IPR011006">
    <property type="entry name" value="CheY-like_superfamily"/>
</dbReference>
<dbReference type="PIRSF" id="PIRSF036382">
    <property type="entry name" value="RR_antiterm"/>
    <property type="match status" value="1"/>
</dbReference>
<dbReference type="SUPFAM" id="SSF52172">
    <property type="entry name" value="CheY-like"/>
    <property type="match status" value="1"/>
</dbReference>
<protein>
    <submittedName>
        <fullName evidence="4">AmiR/NasT family two-component response regulator</fullName>
    </submittedName>
</protein>
<keyword evidence="5" id="KW-1185">Reference proteome</keyword>
<dbReference type="InterPro" id="IPR049021">
    <property type="entry name" value="AmiR_N"/>
</dbReference>
<feature type="modified residue" description="4-aspartylphosphate" evidence="1">
    <location>
        <position position="56"/>
    </location>
</feature>
<dbReference type="InterPro" id="IPR008327">
    <property type="entry name" value="Sig_transdc_resp-reg_antiterm"/>
</dbReference>
<gene>
    <name evidence="4" type="ORF">EV665_10651</name>
</gene>
<dbReference type="AlphaFoldDB" id="A0A4R2CXB5"/>
<sequence>MTLKTPNFTGWRAVVLSEADGNTDRLRRQLGLLGVSVAVQWTPLSAADLPDLVLIDADRGWDELLPFSDAAPACPVVALLGSEAPGRIAWALRHGAGAIIPKPVSAATVYPALVLAVSLHEERLEARRRIAHLEERLKLRPLVFAAVKRLAAERHIDEERAYAILRDCAMRRRLPIEQLAAFFLGGSESLREVG</sequence>
<reference evidence="4 5" key="1">
    <citation type="submission" date="2019-03" db="EMBL/GenBank/DDBJ databases">
        <title>Genomic Encyclopedia of Type Strains, Phase IV (KMG-IV): sequencing the most valuable type-strain genomes for metagenomic binning, comparative biology and taxonomic classification.</title>
        <authorList>
            <person name="Goeker M."/>
        </authorList>
    </citation>
    <scope>NUCLEOTIDE SEQUENCE [LARGE SCALE GENOMIC DNA]</scope>
    <source>
        <strain evidence="4 5">DSM 18401</strain>
    </source>
</reference>
<dbReference type="PROSITE" id="PS50921">
    <property type="entry name" value="ANTAR"/>
    <property type="match status" value="1"/>
</dbReference>
<dbReference type="Gene3D" id="3.40.50.2300">
    <property type="match status" value="1"/>
</dbReference>
<dbReference type="RefSeq" id="WP_064329115.1">
    <property type="nucleotide sequence ID" value="NZ_BAABEI010000012.1"/>
</dbReference>
<dbReference type="InterPro" id="IPR001789">
    <property type="entry name" value="Sig_transdc_resp-reg_receiver"/>
</dbReference>